<dbReference type="Proteomes" id="UP000027920">
    <property type="component" value="Unassembled WGS sequence"/>
</dbReference>
<dbReference type="RefSeq" id="XP_013263621.1">
    <property type="nucleotide sequence ID" value="XM_013408167.1"/>
</dbReference>
<keyword evidence="2" id="KW-0813">Transport</keyword>
<keyword evidence="5 6" id="KW-0472">Membrane</keyword>
<dbReference type="PROSITE" id="PS50850">
    <property type="entry name" value="MFS"/>
    <property type="match status" value="1"/>
</dbReference>
<dbReference type="InterPro" id="IPR020846">
    <property type="entry name" value="MFS_dom"/>
</dbReference>
<dbReference type="GeneID" id="25277537"/>
<comment type="subcellular location">
    <subcellularLocation>
        <location evidence="1">Membrane</location>
        <topology evidence="1">Multi-pass membrane protein</topology>
    </subcellularLocation>
</comment>
<dbReference type="InterPro" id="IPR036259">
    <property type="entry name" value="MFS_trans_sf"/>
</dbReference>
<evidence type="ECO:0000256" key="6">
    <source>
        <dbReference type="SAM" id="Phobius"/>
    </source>
</evidence>
<dbReference type="Gene3D" id="1.20.1250.20">
    <property type="entry name" value="MFS general substrate transporter like domains"/>
    <property type="match status" value="2"/>
</dbReference>
<dbReference type="HOGENOM" id="CLU_001265_0_3_1"/>
<comment type="caution">
    <text evidence="8">The sequence shown here is derived from an EMBL/GenBank/DDBJ whole genome shotgun (WGS) entry which is preliminary data.</text>
</comment>
<dbReference type="VEuPathDB" id="FungiDB:A1O9_02595"/>
<feature type="transmembrane region" description="Helical" evidence="6">
    <location>
        <begin position="336"/>
        <end position="361"/>
    </location>
</feature>
<dbReference type="InterPro" id="IPR011701">
    <property type="entry name" value="MFS"/>
</dbReference>
<feature type="transmembrane region" description="Helical" evidence="6">
    <location>
        <begin position="80"/>
        <end position="99"/>
    </location>
</feature>
<protein>
    <recommendedName>
        <fullName evidence="7">Major facilitator superfamily (MFS) profile domain-containing protein</fullName>
    </recommendedName>
</protein>
<reference evidence="8 9" key="1">
    <citation type="submission" date="2013-03" db="EMBL/GenBank/DDBJ databases">
        <title>The Genome Sequence of Exophiala aquamarina CBS 119918.</title>
        <authorList>
            <consortium name="The Broad Institute Genomics Platform"/>
            <person name="Cuomo C."/>
            <person name="de Hoog S."/>
            <person name="Gorbushina A."/>
            <person name="Walker B."/>
            <person name="Young S.K."/>
            <person name="Zeng Q."/>
            <person name="Gargeya S."/>
            <person name="Fitzgerald M."/>
            <person name="Haas B."/>
            <person name="Abouelleil A."/>
            <person name="Allen A.W."/>
            <person name="Alvarado L."/>
            <person name="Arachchi H.M."/>
            <person name="Berlin A.M."/>
            <person name="Chapman S.B."/>
            <person name="Gainer-Dewar J."/>
            <person name="Goldberg J."/>
            <person name="Griggs A."/>
            <person name="Gujja S."/>
            <person name="Hansen M."/>
            <person name="Howarth C."/>
            <person name="Imamovic A."/>
            <person name="Ireland A."/>
            <person name="Larimer J."/>
            <person name="McCowan C."/>
            <person name="Murphy C."/>
            <person name="Pearson M."/>
            <person name="Poon T.W."/>
            <person name="Priest M."/>
            <person name="Roberts A."/>
            <person name="Saif S."/>
            <person name="Shea T."/>
            <person name="Sisk P."/>
            <person name="Sykes S."/>
            <person name="Wortman J."/>
            <person name="Nusbaum C."/>
            <person name="Birren B."/>
        </authorList>
    </citation>
    <scope>NUCLEOTIDE SEQUENCE [LARGE SCALE GENOMIC DNA]</scope>
    <source>
        <strain evidence="8 9">CBS 119918</strain>
    </source>
</reference>
<dbReference type="AlphaFoldDB" id="A0A072PMC5"/>
<organism evidence="8 9">
    <name type="scientific">Exophiala aquamarina CBS 119918</name>
    <dbReference type="NCBI Taxonomy" id="1182545"/>
    <lineage>
        <taxon>Eukaryota</taxon>
        <taxon>Fungi</taxon>
        <taxon>Dikarya</taxon>
        <taxon>Ascomycota</taxon>
        <taxon>Pezizomycotina</taxon>
        <taxon>Eurotiomycetes</taxon>
        <taxon>Chaetothyriomycetidae</taxon>
        <taxon>Chaetothyriales</taxon>
        <taxon>Herpotrichiellaceae</taxon>
        <taxon>Exophiala</taxon>
    </lineage>
</organism>
<evidence type="ECO:0000256" key="3">
    <source>
        <dbReference type="ARBA" id="ARBA00022692"/>
    </source>
</evidence>
<evidence type="ECO:0000313" key="9">
    <source>
        <dbReference type="Proteomes" id="UP000027920"/>
    </source>
</evidence>
<feature type="transmembrane region" description="Helical" evidence="6">
    <location>
        <begin position="250"/>
        <end position="269"/>
    </location>
</feature>
<evidence type="ECO:0000313" key="8">
    <source>
        <dbReference type="EMBL" id="KEF61031.1"/>
    </source>
</evidence>
<feature type="transmembrane region" description="Helical" evidence="6">
    <location>
        <begin position="18"/>
        <end position="37"/>
    </location>
</feature>
<proteinExistence type="predicted"/>
<evidence type="ECO:0000256" key="5">
    <source>
        <dbReference type="ARBA" id="ARBA00023136"/>
    </source>
</evidence>
<dbReference type="STRING" id="1182545.A0A072PMC5"/>
<dbReference type="EMBL" id="AMGV01000002">
    <property type="protein sequence ID" value="KEF61031.1"/>
    <property type="molecule type" value="Genomic_DNA"/>
</dbReference>
<dbReference type="Pfam" id="PF07690">
    <property type="entry name" value="MFS_1"/>
    <property type="match status" value="1"/>
</dbReference>
<feature type="transmembrane region" description="Helical" evidence="6">
    <location>
        <begin position="311"/>
        <end position="330"/>
    </location>
</feature>
<dbReference type="PANTHER" id="PTHR43791:SF36">
    <property type="entry name" value="TRANSPORTER, PUTATIVE (AFU_ORTHOLOGUE AFUA_6G08340)-RELATED"/>
    <property type="match status" value="1"/>
</dbReference>
<feature type="domain" description="Major facilitator superfamily (MFS) profile" evidence="7">
    <location>
        <begin position="1"/>
        <end position="403"/>
    </location>
</feature>
<sequence length="403" mass="44230">MLIELPAAMSLRYFQPRYVFSLALVAFGTFAAIIPPARSYGAIMALRVLIGLGEAFTTNAFIFASLWYKPEELATRVGAIYGMTPIAGAISGIIAYGVGRNLEGSSGLKSWEWLFVIEGVATCGFAFVVLIFLPGLPEETAAKGSYLFRSHEDRQALLRRFGKSQNSKGAKLRPHQIWIAFKDPKLYTGSLMVGTAGVGIGAFSVFLPTFIKEFGFPRLETQLYSMIPYAFGLVGLLFFSWLSDHLRQRALVAILCLCITATGFVILLATTNKVALVAGACFVAGGAYPGLVVTISWLMTFHGGYTKRATASWVVQIVIQGYSIMASQIYRDPPRYFLGHGIALAVYTIGIASAIASWWICSRANKAKEQRQAEFAARGEVDPDMDEDYERLCDYHPGYHYST</sequence>
<evidence type="ECO:0000256" key="4">
    <source>
        <dbReference type="ARBA" id="ARBA00022989"/>
    </source>
</evidence>
<feature type="transmembrane region" description="Helical" evidence="6">
    <location>
        <begin position="43"/>
        <end position="68"/>
    </location>
</feature>
<evidence type="ECO:0000256" key="1">
    <source>
        <dbReference type="ARBA" id="ARBA00004141"/>
    </source>
</evidence>
<feature type="transmembrane region" description="Helical" evidence="6">
    <location>
        <begin position="111"/>
        <end position="133"/>
    </location>
</feature>
<keyword evidence="9" id="KW-1185">Reference proteome</keyword>
<feature type="transmembrane region" description="Helical" evidence="6">
    <location>
        <begin position="275"/>
        <end position="299"/>
    </location>
</feature>
<feature type="transmembrane region" description="Helical" evidence="6">
    <location>
        <begin position="223"/>
        <end position="243"/>
    </location>
</feature>
<feature type="transmembrane region" description="Helical" evidence="6">
    <location>
        <begin position="191"/>
        <end position="211"/>
    </location>
</feature>
<dbReference type="PANTHER" id="PTHR43791">
    <property type="entry name" value="PERMEASE-RELATED"/>
    <property type="match status" value="1"/>
</dbReference>
<dbReference type="OrthoDB" id="2985014at2759"/>
<dbReference type="GO" id="GO:0022857">
    <property type="term" value="F:transmembrane transporter activity"/>
    <property type="evidence" value="ECO:0007669"/>
    <property type="project" value="InterPro"/>
</dbReference>
<dbReference type="GO" id="GO:0016020">
    <property type="term" value="C:membrane"/>
    <property type="evidence" value="ECO:0007669"/>
    <property type="project" value="UniProtKB-SubCell"/>
</dbReference>
<dbReference type="SUPFAM" id="SSF103473">
    <property type="entry name" value="MFS general substrate transporter"/>
    <property type="match status" value="1"/>
</dbReference>
<keyword evidence="3 6" id="KW-0812">Transmembrane</keyword>
<evidence type="ECO:0000259" key="7">
    <source>
        <dbReference type="PROSITE" id="PS50850"/>
    </source>
</evidence>
<accession>A0A072PMC5</accession>
<keyword evidence="4 6" id="KW-1133">Transmembrane helix</keyword>
<gene>
    <name evidence="8" type="ORF">A1O9_02595</name>
</gene>
<evidence type="ECO:0000256" key="2">
    <source>
        <dbReference type="ARBA" id="ARBA00022448"/>
    </source>
</evidence>
<name>A0A072PMC5_9EURO</name>